<dbReference type="PANTHER" id="PTHR12215:SF10">
    <property type="entry name" value="L-AMINOADIPATE-SEMIALDEHYDE DEHYDROGENASE-PHOSPHOPANTETHEINYL TRANSFERASE"/>
    <property type="match status" value="1"/>
</dbReference>
<dbReference type="PANTHER" id="PTHR12215">
    <property type="entry name" value="PHOSPHOPANTETHEINE TRANSFERASE"/>
    <property type="match status" value="1"/>
</dbReference>
<comment type="caution">
    <text evidence="4">The sequence shown here is derived from an EMBL/GenBank/DDBJ whole genome shotgun (WGS) entry which is preliminary data.</text>
</comment>
<keyword evidence="5" id="KW-1185">Reference proteome</keyword>
<dbReference type="EMBL" id="JAOQJV010000011">
    <property type="protein sequence ID" value="MCU6700364.1"/>
    <property type="molecule type" value="Genomic_DNA"/>
</dbReference>
<keyword evidence="2 4" id="KW-0808">Transferase</keyword>
<evidence type="ECO:0000313" key="5">
    <source>
        <dbReference type="Proteomes" id="UP001207605"/>
    </source>
</evidence>
<evidence type="ECO:0000256" key="2">
    <source>
        <dbReference type="ARBA" id="ARBA00022679"/>
    </source>
</evidence>
<dbReference type="Proteomes" id="UP001207605">
    <property type="component" value="Unassembled WGS sequence"/>
</dbReference>
<dbReference type="InterPro" id="IPR037143">
    <property type="entry name" value="4-PPantetheinyl_Trfase_dom_sf"/>
</dbReference>
<evidence type="ECO:0000313" key="4">
    <source>
        <dbReference type="EMBL" id="MCU6700364.1"/>
    </source>
</evidence>
<proteinExistence type="inferred from homology"/>
<comment type="similarity">
    <text evidence="1">Belongs to the P-Pant transferase superfamily. Gsp/Sfp/HetI/AcpT family.</text>
</comment>
<gene>
    <name evidence="4" type="ORF">OCV65_08990</name>
</gene>
<sequence length="210" mass="24861">MVHTWIMDVTPLQNDMIYRRCYNRLPDWRREKADRIRPLEGKMQSVGAWILYQQMRKYYELSDQMPYNLSHSGKYALCSVSTQPDAQVGCDVEMIKGNKIRLAERYFCPGEVAWIQSQKNETEQAEGFYRYWVLKESFIKAIRLGMKQDLREFEIALDERGARLVRQPEAVLGTYYYQEYQPDAGDARIAVCSTEKKFGELHYLDERNII</sequence>
<name>A0ABT2S700_9FIRM</name>
<evidence type="ECO:0000259" key="3">
    <source>
        <dbReference type="Pfam" id="PF01648"/>
    </source>
</evidence>
<dbReference type="RefSeq" id="WP_262581771.1">
    <property type="nucleotide sequence ID" value="NZ_JAOQJV010000011.1"/>
</dbReference>
<dbReference type="GO" id="GO:0016740">
    <property type="term" value="F:transferase activity"/>
    <property type="evidence" value="ECO:0007669"/>
    <property type="project" value="UniProtKB-KW"/>
</dbReference>
<dbReference type="Pfam" id="PF01648">
    <property type="entry name" value="ACPS"/>
    <property type="match status" value="1"/>
</dbReference>
<protein>
    <submittedName>
        <fullName evidence="4">4'-phosphopantetheinyl transferase superfamily protein</fullName>
    </submittedName>
</protein>
<organism evidence="4 5">
    <name type="scientific">Dorea ammoniilytica</name>
    <dbReference type="NCBI Taxonomy" id="2981788"/>
    <lineage>
        <taxon>Bacteria</taxon>
        <taxon>Bacillati</taxon>
        <taxon>Bacillota</taxon>
        <taxon>Clostridia</taxon>
        <taxon>Lachnospirales</taxon>
        <taxon>Lachnospiraceae</taxon>
        <taxon>Dorea</taxon>
    </lineage>
</organism>
<accession>A0ABT2S700</accession>
<dbReference type="InterPro" id="IPR008278">
    <property type="entry name" value="4-PPantetheinyl_Trfase_dom"/>
</dbReference>
<dbReference type="SUPFAM" id="SSF56214">
    <property type="entry name" value="4'-phosphopantetheinyl transferase"/>
    <property type="match status" value="2"/>
</dbReference>
<dbReference type="InterPro" id="IPR050559">
    <property type="entry name" value="P-Pant_transferase_sf"/>
</dbReference>
<feature type="domain" description="4'-phosphopantetheinyl transferase" evidence="3">
    <location>
        <begin position="87"/>
        <end position="192"/>
    </location>
</feature>
<evidence type="ECO:0000256" key="1">
    <source>
        <dbReference type="ARBA" id="ARBA00010990"/>
    </source>
</evidence>
<dbReference type="Gene3D" id="3.90.470.20">
    <property type="entry name" value="4'-phosphopantetheinyl transferase domain"/>
    <property type="match status" value="1"/>
</dbReference>
<reference evidence="4 5" key="1">
    <citation type="journal article" date="2021" name="ISME Commun">
        <title>Automated analysis of genomic sequences facilitates high-throughput and comprehensive description of bacteria.</title>
        <authorList>
            <person name="Hitch T.C.A."/>
        </authorList>
    </citation>
    <scope>NUCLEOTIDE SEQUENCE [LARGE SCALE GENOMIC DNA]</scope>
    <source>
        <strain evidence="4 5">Sanger_02</strain>
    </source>
</reference>